<dbReference type="SUPFAM" id="SSF52540">
    <property type="entry name" value="P-loop containing nucleoside triphosphate hydrolases"/>
    <property type="match status" value="1"/>
</dbReference>
<comment type="caution">
    <text evidence="4">The sequence shown here is derived from an EMBL/GenBank/DDBJ whole genome shotgun (WGS) entry which is preliminary data.</text>
</comment>
<dbReference type="PANTHER" id="PTHR43158:SF1">
    <property type="entry name" value="ABC TRANSPORTER, ATP-BINDING PROTEIN"/>
    <property type="match status" value="1"/>
</dbReference>
<dbReference type="PANTHER" id="PTHR43158">
    <property type="entry name" value="SKFA PEPTIDE EXPORT ATP-BINDING PROTEIN SKFE"/>
    <property type="match status" value="1"/>
</dbReference>
<dbReference type="SMART" id="SM00382">
    <property type="entry name" value="AAA"/>
    <property type="match status" value="1"/>
</dbReference>
<dbReference type="InterPro" id="IPR027417">
    <property type="entry name" value="P-loop_NTPase"/>
</dbReference>
<evidence type="ECO:0000313" key="4">
    <source>
        <dbReference type="EMBL" id="MBO0440713.1"/>
    </source>
</evidence>
<evidence type="ECO:0000256" key="2">
    <source>
        <dbReference type="ARBA" id="ARBA00022840"/>
    </source>
</evidence>
<dbReference type="Pfam" id="PF00005">
    <property type="entry name" value="ABC_tran"/>
    <property type="match status" value="1"/>
</dbReference>
<protein>
    <submittedName>
        <fullName evidence="4">ATP-binding cassette domain-containing protein</fullName>
    </submittedName>
</protein>
<sequence length="234" mass="27059">MNQLQVKNIGKKYEKVVFQDVSFKLNEGQILGILGKNGTGKTTLLDCLAGQKKVTTGMLMYNDHTQNNELFQSDIAYVSTKDWFEESETIQQILKEYTILFPSFQLNKAVDQLLLWQISIKQKWHELSQGSKVKVKIVCEYAKATNILLLDEPFAYLDYSSRLLVKKMLRKASGENKIIVVSTNFIEDMDTLFTDVLFMNPFRYCEVINLEELREQKGLSLKEIYKEEADDTLI</sequence>
<proteinExistence type="predicted"/>
<dbReference type="InterPro" id="IPR003439">
    <property type="entry name" value="ABC_transporter-like_ATP-bd"/>
</dbReference>
<organism evidence="4 5">
    <name type="scientific">Candidatus Enterococcus ikei</name>
    <dbReference type="NCBI Taxonomy" id="2815326"/>
    <lineage>
        <taxon>Bacteria</taxon>
        <taxon>Bacillati</taxon>
        <taxon>Bacillota</taxon>
        <taxon>Bacilli</taxon>
        <taxon>Lactobacillales</taxon>
        <taxon>Enterococcaceae</taxon>
        <taxon>Enterococcus</taxon>
    </lineage>
</organism>
<dbReference type="PROSITE" id="PS50893">
    <property type="entry name" value="ABC_TRANSPORTER_2"/>
    <property type="match status" value="1"/>
</dbReference>
<evidence type="ECO:0000259" key="3">
    <source>
        <dbReference type="PROSITE" id="PS50893"/>
    </source>
</evidence>
<feature type="domain" description="ABC transporter" evidence="3">
    <location>
        <begin position="1"/>
        <end position="226"/>
    </location>
</feature>
<dbReference type="InterPro" id="IPR003593">
    <property type="entry name" value="AAA+_ATPase"/>
</dbReference>
<keyword evidence="2 4" id="KW-0067">ATP-binding</keyword>
<accession>A0ABS3GZM0</accession>
<dbReference type="EMBL" id="JAFLWD010000023">
    <property type="protein sequence ID" value="MBO0440713.1"/>
    <property type="molecule type" value="Genomic_DNA"/>
</dbReference>
<evidence type="ECO:0000313" key="5">
    <source>
        <dbReference type="Proteomes" id="UP000664632"/>
    </source>
</evidence>
<keyword evidence="1" id="KW-0547">Nucleotide-binding</keyword>
<gene>
    <name evidence="4" type="ORF">JZO69_10100</name>
</gene>
<reference evidence="4 5" key="1">
    <citation type="submission" date="2021-03" db="EMBL/GenBank/DDBJ databases">
        <title>Enterococcal diversity collection.</title>
        <authorList>
            <person name="Gilmore M.S."/>
            <person name="Schwartzman J."/>
            <person name="Van Tyne D."/>
            <person name="Martin M."/>
            <person name="Earl A.M."/>
            <person name="Manson A.L."/>
            <person name="Straub T."/>
            <person name="Salamzade R."/>
            <person name="Saavedra J."/>
            <person name="Lebreton F."/>
            <person name="Prichula J."/>
            <person name="Schaufler K."/>
            <person name="Gaca A."/>
            <person name="Sgardioli B."/>
            <person name="Wagenaar J."/>
            <person name="Strong T."/>
        </authorList>
    </citation>
    <scope>NUCLEOTIDE SEQUENCE [LARGE SCALE GENOMIC DNA]</scope>
    <source>
        <strain evidence="4 5">DIV0869a</strain>
    </source>
</reference>
<keyword evidence="5" id="KW-1185">Reference proteome</keyword>
<dbReference type="Proteomes" id="UP000664632">
    <property type="component" value="Unassembled WGS sequence"/>
</dbReference>
<dbReference type="Gene3D" id="3.40.50.300">
    <property type="entry name" value="P-loop containing nucleotide triphosphate hydrolases"/>
    <property type="match status" value="1"/>
</dbReference>
<dbReference type="GO" id="GO:0005524">
    <property type="term" value="F:ATP binding"/>
    <property type="evidence" value="ECO:0007669"/>
    <property type="project" value="UniProtKB-KW"/>
</dbReference>
<name>A0ABS3GZM0_9ENTE</name>
<evidence type="ECO:0000256" key="1">
    <source>
        <dbReference type="ARBA" id="ARBA00022741"/>
    </source>
</evidence>